<dbReference type="GO" id="GO:0005886">
    <property type="term" value="C:plasma membrane"/>
    <property type="evidence" value="ECO:0007669"/>
    <property type="project" value="TreeGrafter"/>
</dbReference>
<name>A0AAD5Q4G7_PYTIN</name>
<evidence type="ECO:0000313" key="4">
    <source>
        <dbReference type="Proteomes" id="UP001209570"/>
    </source>
</evidence>
<dbReference type="EMBL" id="JAKCXM010004117">
    <property type="protein sequence ID" value="KAJ0389330.1"/>
    <property type="molecule type" value="Genomic_DNA"/>
</dbReference>
<feature type="transmembrane region" description="Helical" evidence="1">
    <location>
        <begin position="163"/>
        <end position="183"/>
    </location>
</feature>
<dbReference type="SMART" id="SM01205">
    <property type="entry name" value="FKS1_dom1"/>
    <property type="match status" value="1"/>
</dbReference>
<accession>A0AAD5Q4G7</accession>
<keyword evidence="1" id="KW-0812">Transmembrane</keyword>
<comment type="caution">
    <text evidence="3">The sequence shown here is derived from an EMBL/GenBank/DDBJ whole genome shotgun (WGS) entry which is preliminary data.</text>
</comment>
<keyword evidence="1" id="KW-1133">Transmembrane helix</keyword>
<dbReference type="PANTHER" id="PTHR12741">
    <property type="entry name" value="LYST-INTERACTING PROTEIN LIP5 DOPAMINE RESPONSIVE PROTEIN DRG-1"/>
    <property type="match status" value="1"/>
</dbReference>
<organism evidence="3 4">
    <name type="scientific">Pythium insidiosum</name>
    <name type="common">Pythiosis disease agent</name>
    <dbReference type="NCBI Taxonomy" id="114742"/>
    <lineage>
        <taxon>Eukaryota</taxon>
        <taxon>Sar</taxon>
        <taxon>Stramenopiles</taxon>
        <taxon>Oomycota</taxon>
        <taxon>Peronosporomycetes</taxon>
        <taxon>Pythiales</taxon>
        <taxon>Pythiaceae</taxon>
        <taxon>Pythium</taxon>
    </lineage>
</organism>
<dbReference type="Pfam" id="PF14288">
    <property type="entry name" value="FKS1_dom1"/>
    <property type="match status" value="1"/>
</dbReference>
<gene>
    <name evidence="3" type="ORF">P43SY_010612</name>
</gene>
<dbReference type="InterPro" id="IPR026899">
    <property type="entry name" value="FKS1-like_dom1"/>
</dbReference>
<feature type="domain" description="1,3-beta-glucan synthase component FKS1-like" evidence="2">
    <location>
        <begin position="33"/>
        <end position="139"/>
    </location>
</feature>
<sequence>MHKKLLSNYVEWCQFLGVQPVSYVGQAQGDLKNPMHMEIMLFLLIWGEAANLRHMPECLCYLHHQMLSMLNRDILGQEKQGEGWFLRQIVRPVWNECSNMKRKNSLGKHLEHVKVRNYDDINEYFWKKHCLNIDVTRIGQELAKNHGKTYYEHRSIFTLVLNYYRIFQFNIMFLIGLTVLSFAET</sequence>
<dbReference type="Proteomes" id="UP001209570">
    <property type="component" value="Unassembled WGS sequence"/>
</dbReference>
<dbReference type="PANTHER" id="PTHR12741:SF48">
    <property type="entry name" value="1,3-BETA-GLUCAN SYNTHASE COMPONENT FKS1-RELATED"/>
    <property type="match status" value="1"/>
</dbReference>
<keyword evidence="4" id="KW-1185">Reference proteome</keyword>
<keyword evidence="1" id="KW-0472">Membrane</keyword>
<reference evidence="3" key="1">
    <citation type="submission" date="2021-12" db="EMBL/GenBank/DDBJ databases">
        <title>Prjna785345.</title>
        <authorList>
            <person name="Rujirawat T."/>
            <person name="Krajaejun T."/>
        </authorList>
    </citation>
    <scope>NUCLEOTIDE SEQUENCE</scope>
    <source>
        <strain evidence="3">Pi057C3</strain>
    </source>
</reference>
<dbReference type="AlphaFoldDB" id="A0AAD5Q4G7"/>
<proteinExistence type="predicted"/>
<protein>
    <recommendedName>
        <fullName evidence="2">1,3-beta-glucan synthase component FKS1-like domain-containing protein</fullName>
    </recommendedName>
</protein>
<dbReference type="GO" id="GO:0046527">
    <property type="term" value="F:glucosyltransferase activity"/>
    <property type="evidence" value="ECO:0007669"/>
    <property type="project" value="TreeGrafter"/>
</dbReference>
<evidence type="ECO:0000259" key="2">
    <source>
        <dbReference type="SMART" id="SM01205"/>
    </source>
</evidence>
<evidence type="ECO:0000256" key="1">
    <source>
        <dbReference type="SAM" id="Phobius"/>
    </source>
</evidence>
<evidence type="ECO:0000313" key="3">
    <source>
        <dbReference type="EMBL" id="KAJ0389330.1"/>
    </source>
</evidence>